<organism evidence="3 4">
    <name type="scientific">Halanaeroarchaeum sulfurireducens</name>
    <dbReference type="NCBI Taxonomy" id="1604004"/>
    <lineage>
        <taxon>Archaea</taxon>
        <taxon>Methanobacteriati</taxon>
        <taxon>Methanobacteriota</taxon>
        <taxon>Stenosarchaea group</taxon>
        <taxon>Halobacteria</taxon>
        <taxon>Halobacteriales</taxon>
        <taxon>Halobacteriaceae</taxon>
        <taxon>Halanaeroarchaeum</taxon>
    </lineage>
</organism>
<evidence type="ECO:0000313" key="4">
    <source>
        <dbReference type="Proteomes" id="UP000069906"/>
    </source>
</evidence>
<evidence type="ECO:0000256" key="1">
    <source>
        <dbReference type="SAM" id="Phobius"/>
    </source>
</evidence>
<dbReference type="RefSeq" id="WP_050047866.1">
    <property type="nucleotide sequence ID" value="NZ_CP008874.1"/>
</dbReference>
<evidence type="ECO:0000259" key="2">
    <source>
        <dbReference type="Pfam" id="PF09843"/>
    </source>
</evidence>
<feature type="transmembrane region" description="Helical" evidence="1">
    <location>
        <begin position="200"/>
        <end position="221"/>
    </location>
</feature>
<dbReference type="InterPro" id="IPR019204">
    <property type="entry name" value="DUF2070_membrane"/>
</dbReference>
<feature type="transmembrane region" description="Helical" evidence="1">
    <location>
        <begin position="85"/>
        <end position="107"/>
    </location>
</feature>
<feature type="transmembrane region" description="Helical" evidence="1">
    <location>
        <begin position="596"/>
        <end position="618"/>
    </location>
</feature>
<keyword evidence="1" id="KW-0472">Membrane</keyword>
<keyword evidence="1" id="KW-0812">Transmembrane</keyword>
<keyword evidence="1" id="KW-1133">Transmembrane helix</keyword>
<dbReference type="Proteomes" id="UP000069906">
    <property type="component" value="Chromosome"/>
</dbReference>
<dbReference type="KEGG" id="hsu:HLASF_0563"/>
<dbReference type="HOGENOM" id="CLU_441213_0_0_2"/>
<protein>
    <submittedName>
        <fullName evidence="3">Membrane protein</fullName>
    </submittedName>
</protein>
<evidence type="ECO:0000313" key="3">
    <source>
        <dbReference type="EMBL" id="AKH97060.1"/>
    </source>
</evidence>
<keyword evidence="4" id="KW-1185">Reference proteome</keyword>
<dbReference type="EMBL" id="CP008874">
    <property type="protein sequence ID" value="AKH97060.1"/>
    <property type="molecule type" value="Genomic_DNA"/>
</dbReference>
<accession>A0A0F7PA47</accession>
<feature type="transmembrane region" description="Helical" evidence="1">
    <location>
        <begin position="143"/>
        <end position="163"/>
    </location>
</feature>
<feature type="transmembrane region" description="Helical" evidence="1">
    <location>
        <begin position="114"/>
        <end position="137"/>
    </location>
</feature>
<dbReference type="AlphaFoldDB" id="A0A0F7PA47"/>
<proteinExistence type="predicted"/>
<reference evidence="3 4" key="1">
    <citation type="journal article" date="2015" name="ISME J.">
        <title>Elemental sulfur and acetate can support life of a novel strictly anaerobic haloarchaeon.</title>
        <authorList>
            <person name="Sorokin D.Y."/>
            <person name="Kublanov I.V."/>
            <person name="Gavrilov S.N."/>
            <person name="Rojo D."/>
            <person name="Roman P."/>
            <person name="Golyshin P.N."/>
            <person name="Slepak V.Z."/>
            <person name="Smedile F."/>
            <person name="Ferrer M."/>
            <person name="Messina E."/>
            <person name="La Cono V."/>
            <person name="Yakimov M.M."/>
        </authorList>
    </citation>
    <scope>NUCLEOTIDE SEQUENCE [LARGE SCALE GENOMIC DNA]</scope>
    <source>
        <strain evidence="3 4">HSR2</strain>
    </source>
</reference>
<name>A0A0F7PA47_9EURY</name>
<dbReference type="GeneID" id="25158758"/>
<feature type="transmembrane region" description="Helical" evidence="1">
    <location>
        <begin position="52"/>
        <end position="70"/>
    </location>
</feature>
<dbReference type="PATRIC" id="fig|1604004.4.peg.592"/>
<gene>
    <name evidence="3" type="ORF">HLASF_0563</name>
</gene>
<sequence length="619" mass="65826">MTKTQGDLAALSKYVFHAPSWRATVPFSLLIAAFAGIAAFDSRFLLEDVWKGIFFIGVPTLVSAAATTPIDRVLTGHLTFTRSSLLATVGEIVIVVLISLAAIVTVFTPLGQNFVFDVLIVALALVFAIRFLVILAVSRTPPVLAAIPASIQTVTAGVVLFVYSGTMNYFSIGGPYLRAVLTRSQEAPPIIHQTFVPEDFVVLFGMSALYGAVTYGFVLAVDRPWQRSLGVSSLDFVQGFIGHIAEGSRELEDFFEQIGERAIVPVTVLSFRAEDGNEKARFVLPMIHPGPMGEIGGGNLPQRVAESTSGLAFPPHATAGHDFNLVTEREVGTLLDAAESALQRIEYHAEATPATRSVEGDATVIGQRFGDGGLLVSTFAPSFADDIDYSVGLTAMSEARIAGLEDVLLVDAHNCNNGLNGDDLGHVVPGSQRSFELMEAASDAAADLVEAETKPIELGTAWDRTHWRAEDGIGPLGVRVAVLKVGEQWTGYVLVDGNNMEPGLRDRIMDAVDRLDAIEVMTTDTHVVNTVESTNQVGSAIDDDALVDLIEGLVDEAIADVEPVEAGMATERAEVTVFGNDRTETLASQANAVISMAGWLAAAVTLAAGAISLLVFIVT</sequence>
<dbReference type="Pfam" id="PF09843">
    <property type="entry name" value="DUF2070"/>
    <property type="match status" value="1"/>
</dbReference>
<dbReference type="OrthoDB" id="8914at2157"/>
<feature type="transmembrane region" description="Helical" evidence="1">
    <location>
        <begin position="20"/>
        <end position="40"/>
    </location>
</feature>
<feature type="domain" description="DUF2070" evidence="2">
    <location>
        <begin position="9"/>
        <end position="609"/>
    </location>
</feature>